<organism evidence="1">
    <name type="scientific">Arundo donax</name>
    <name type="common">Giant reed</name>
    <name type="synonym">Donax arundinaceus</name>
    <dbReference type="NCBI Taxonomy" id="35708"/>
    <lineage>
        <taxon>Eukaryota</taxon>
        <taxon>Viridiplantae</taxon>
        <taxon>Streptophyta</taxon>
        <taxon>Embryophyta</taxon>
        <taxon>Tracheophyta</taxon>
        <taxon>Spermatophyta</taxon>
        <taxon>Magnoliopsida</taxon>
        <taxon>Liliopsida</taxon>
        <taxon>Poales</taxon>
        <taxon>Poaceae</taxon>
        <taxon>PACMAD clade</taxon>
        <taxon>Arundinoideae</taxon>
        <taxon>Arundineae</taxon>
        <taxon>Arundo</taxon>
    </lineage>
</organism>
<dbReference type="EMBL" id="GBRH01276503">
    <property type="protein sequence ID" value="JAD21392.1"/>
    <property type="molecule type" value="Transcribed_RNA"/>
</dbReference>
<evidence type="ECO:0000313" key="1">
    <source>
        <dbReference type="EMBL" id="JAD21392.1"/>
    </source>
</evidence>
<reference evidence="1" key="1">
    <citation type="submission" date="2014-09" db="EMBL/GenBank/DDBJ databases">
        <authorList>
            <person name="Magalhaes I.L.F."/>
            <person name="Oliveira U."/>
            <person name="Santos F.R."/>
            <person name="Vidigal T.H.D.A."/>
            <person name="Brescovit A.D."/>
            <person name="Santos A.J."/>
        </authorList>
    </citation>
    <scope>NUCLEOTIDE SEQUENCE</scope>
    <source>
        <tissue evidence="1">Shoot tissue taken approximately 20 cm above the soil surface</tissue>
    </source>
</reference>
<name>A0A0A8YE37_ARUDO</name>
<dbReference type="AlphaFoldDB" id="A0A0A8YE37"/>
<sequence length="52" mass="6061">MVRAMFYSSCSNKNVVEDRQIIRLQQMNGCIKTIEMTVQTKQVQLTTCLHLK</sequence>
<accession>A0A0A8YE37</accession>
<protein>
    <submittedName>
        <fullName evidence="1">Uncharacterized protein</fullName>
    </submittedName>
</protein>
<proteinExistence type="predicted"/>
<reference evidence="1" key="2">
    <citation type="journal article" date="2015" name="Data Brief">
        <title>Shoot transcriptome of the giant reed, Arundo donax.</title>
        <authorList>
            <person name="Barrero R.A."/>
            <person name="Guerrero F.D."/>
            <person name="Moolhuijzen P."/>
            <person name="Goolsby J.A."/>
            <person name="Tidwell J."/>
            <person name="Bellgard S.E."/>
            <person name="Bellgard M.I."/>
        </authorList>
    </citation>
    <scope>NUCLEOTIDE SEQUENCE</scope>
    <source>
        <tissue evidence="1">Shoot tissue taken approximately 20 cm above the soil surface</tissue>
    </source>
</reference>